<evidence type="ECO:0000313" key="3">
    <source>
        <dbReference type="Proteomes" id="UP000094256"/>
    </source>
</evidence>
<dbReference type="EMBL" id="CP014169">
    <property type="protein sequence ID" value="AOH87136.1"/>
    <property type="molecule type" value="Genomic_DNA"/>
</dbReference>
<reference evidence="2 3" key="1">
    <citation type="submission" date="2016-01" db="EMBL/GenBank/DDBJ databases">
        <title>Complete genome and mega plasmid sequence of Sphingomonas panacis DCY99 elicits systemic resistance in rice to Xanthomonas oryzae.</title>
        <authorList>
            <person name="Kim Y.J."/>
            <person name="Yang D.C."/>
            <person name="Sing P."/>
        </authorList>
    </citation>
    <scope>NUCLEOTIDE SEQUENCE [LARGE SCALE GENOMIC DNA]</scope>
    <source>
        <strain evidence="2 3">DCY99</strain>
        <plasmid evidence="3">Plasmid</plasmid>
    </source>
</reference>
<evidence type="ECO:0008006" key="4">
    <source>
        <dbReference type="Google" id="ProtNLM"/>
    </source>
</evidence>
<evidence type="ECO:0000256" key="1">
    <source>
        <dbReference type="SAM" id="MobiDB-lite"/>
    </source>
</evidence>
<dbReference type="AlphaFoldDB" id="A0A1B3ZI87"/>
<feature type="region of interest" description="Disordered" evidence="1">
    <location>
        <begin position="1"/>
        <end position="40"/>
    </location>
</feature>
<accession>A0A1B3ZI87</accession>
<evidence type="ECO:0000313" key="2">
    <source>
        <dbReference type="EMBL" id="AOH87136.1"/>
    </source>
</evidence>
<keyword evidence="2" id="KW-0614">Plasmid</keyword>
<dbReference type="RefSeq" id="WP_069207706.1">
    <property type="nucleotide sequence ID" value="NZ_CP014169.1"/>
</dbReference>
<gene>
    <name evidence="2" type="ORF">AWL63_23475</name>
</gene>
<keyword evidence="3" id="KW-1185">Reference proteome</keyword>
<organism evidence="2 3">
    <name type="scientific">Sphingomonas panacis</name>
    <dbReference type="NCBI Taxonomy" id="1560345"/>
    <lineage>
        <taxon>Bacteria</taxon>
        <taxon>Pseudomonadati</taxon>
        <taxon>Pseudomonadota</taxon>
        <taxon>Alphaproteobacteria</taxon>
        <taxon>Sphingomonadales</taxon>
        <taxon>Sphingomonadaceae</taxon>
        <taxon>Sphingomonas</taxon>
    </lineage>
</organism>
<geneLocation type="plasmid" evidence="3"/>
<protein>
    <recommendedName>
        <fullName evidence="4">PRTRC system protein F</fullName>
    </recommendedName>
</protein>
<sequence>MATQPVLPSLPAASKPRPSTSRSRSTRAPMETTLPNLFRRPPACGYPHSADLAGRSVKIAPEIPTAFDRPLAAHHKLIGRWVASRDSSAIPYTRGDARRHIETTFNHAVLDALDPLTLADLRIVVLNGEDVGPPAVATICDSMGQLDLGWIENSNAPIAWRAAAYAALEQTLGSALPIFNYQDLFDEISIYYWDGETDDEGARQSLIDYQGADPDDLDEHSLPSTMNARKPGWMDAANSVPHAQLPTRLRIALRRLRQTHDALRRLPQDRNAWRFNSETLYEYVPGLEECSSLPPLTLVPVEYFAAEVDDVGRHGMEYGFMDVAGLCPLPDADTITHWFASLEVGARFLLAAQHLIELDPEKLRGSHVRP</sequence>
<name>A0A1B3ZI87_9SPHN</name>
<proteinExistence type="predicted"/>
<feature type="compositionally biased region" description="Low complexity" evidence="1">
    <location>
        <begin position="11"/>
        <end position="29"/>
    </location>
</feature>
<dbReference type="Proteomes" id="UP000094256">
    <property type="component" value="Plasmid unnamed"/>
</dbReference>
<dbReference type="KEGG" id="span:AWL63_23475"/>
<dbReference type="OrthoDB" id="7576626at2"/>